<protein>
    <submittedName>
        <fullName evidence="1">Uncharacterized protein</fullName>
    </submittedName>
</protein>
<keyword evidence="2" id="KW-1185">Reference proteome</keyword>
<dbReference type="Proteomes" id="UP000499080">
    <property type="component" value="Unassembled WGS sequence"/>
</dbReference>
<gene>
    <name evidence="1" type="ORF">AVEN_32266_1</name>
</gene>
<name>A0A4Y2RRQ7_ARAVE</name>
<proteinExistence type="predicted"/>
<organism evidence="1 2">
    <name type="scientific">Araneus ventricosus</name>
    <name type="common">Orbweaver spider</name>
    <name type="synonym">Epeira ventricosa</name>
    <dbReference type="NCBI Taxonomy" id="182803"/>
    <lineage>
        <taxon>Eukaryota</taxon>
        <taxon>Metazoa</taxon>
        <taxon>Ecdysozoa</taxon>
        <taxon>Arthropoda</taxon>
        <taxon>Chelicerata</taxon>
        <taxon>Arachnida</taxon>
        <taxon>Araneae</taxon>
        <taxon>Araneomorphae</taxon>
        <taxon>Entelegynae</taxon>
        <taxon>Araneoidea</taxon>
        <taxon>Araneidae</taxon>
        <taxon>Araneus</taxon>
    </lineage>
</organism>
<dbReference type="OrthoDB" id="6617942at2759"/>
<dbReference type="EMBL" id="BGPR01018146">
    <property type="protein sequence ID" value="GBN78353.1"/>
    <property type="molecule type" value="Genomic_DNA"/>
</dbReference>
<comment type="caution">
    <text evidence="1">The sequence shown here is derived from an EMBL/GenBank/DDBJ whole genome shotgun (WGS) entry which is preliminary data.</text>
</comment>
<evidence type="ECO:0000313" key="1">
    <source>
        <dbReference type="EMBL" id="GBN78353.1"/>
    </source>
</evidence>
<dbReference type="AlphaFoldDB" id="A0A4Y2RRQ7"/>
<evidence type="ECO:0000313" key="2">
    <source>
        <dbReference type="Proteomes" id="UP000499080"/>
    </source>
</evidence>
<reference evidence="1 2" key="1">
    <citation type="journal article" date="2019" name="Sci. Rep.">
        <title>Orb-weaving spider Araneus ventricosus genome elucidates the spidroin gene catalogue.</title>
        <authorList>
            <person name="Kono N."/>
            <person name="Nakamura H."/>
            <person name="Ohtoshi R."/>
            <person name="Moran D.A.P."/>
            <person name="Shinohara A."/>
            <person name="Yoshida Y."/>
            <person name="Fujiwara M."/>
            <person name="Mori M."/>
            <person name="Tomita M."/>
            <person name="Arakawa K."/>
        </authorList>
    </citation>
    <scope>NUCLEOTIDE SEQUENCE [LARGE SCALE GENOMIC DNA]</scope>
</reference>
<sequence length="101" mass="11298">MVATLLLHFNELPFRHLFINLDGERTVPKSFSGPFGAQLSKCEKLPVVNFKSNECEISENEQKILSEDQQYVLDISYAVKSGSSPENLSVMNLVHFPIQGG</sequence>
<accession>A0A4Y2RRQ7</accession>